<organism evidence="1 2">
    <name type="scientific">Brucella haematophila</name>
    <dbReference type="NCBI Taxonomy" id="419474"/>
    <lineage>
        <taxon>Bacteria</taxon>
        <taxon>Pseudomonadati</taxon>
        <taxon>Pseudomonadota</taxon>
        <taxon>Alphaproteobacteria</taxon>
        <taxon>Hyphomicrobiales</taxon>
        <taxon>Brucellaceae</taxon>
        <taxon>Brucella/Ochrobactrum group</taxon>
        <taxon>Brucella</taxon>
    </lineage>
</organism>
<proteinExistence type="predicted"/>
<name>A0ABX1DMM1_9HYPH</name>
<reference evidence="1 2" key="1">
    <citation type="submission" date="2020-03" db="EMBL/GenBank/DDBJ databases">
        <title>Whole genome sequencing of clinical and environmental type strains of Ochrobactrum.</title>
        <authorList>
            <person name="Dharne M."/>
        </authorList>
    </citation>
    <scope>NUCLEOTIDE SEQUENCE [LARGE SCALE GENOMIC DNA]</scope>
    <source>
        <strain evidence="1 2">CIP 109452</strain>
    </source>
</reference>
<sequence>MRLAREKPAEIKSRPPGGTIIHGRILALAKKNVNQTKPGLSLIFAHEFMHFMSARLSFA</sequence>
<evidence type="ECO:0000313" key="2">
    <source>
        <dbReference type="Proteomes" id="UP000704467"/>
    </source>
</evidence>
<protein>
    <submittedName>
        <fullName evidence="1">Uncharacterized protein</fullName>
    </submittedName>
</protein>
<dbReference type="Proteomes" id="UP000704467">
    <property type="component" value="Unassembled WGS sequence"/>
</dbReference>
<gene>
    <name evidence="1" type="ORF">HED55_07620</name>
</gene>
<accession>A0ABX1DMM1</accession>
<dbReference type="EMBL" id="JAAVLN010000001">
    <property type="protein sequence ID" value="NKC03265.1"/>
    <property type="molecule type" value="Genomic_DNA"/>
</dbReference>
<keyword evidence="2" id="KW-1185">Reference proteome</keyword>
<comment type="caution">
    <text evidence="1">The sequence shown here is derived from an EMBL/GenBank/DDBJ whole genome shotgun (WGS) entry which is preliminary data.</text>
</comment>
<evidence type="ECO:0000313" key="1">
    <source>
        <dbReference type="EMBL" id="NKC03265.1"/>
    </source>
</evidence>